<dbReference type="GO" id="GO:0005524">
    <property type="term" value="F:ATP binding"/>
    <property type="evidence" value="ECO:0007669"/>
    <property type="project" value="UniProtKB-KW"/>
</dbReference>
<dbReference type="InterPro" id="IPR008271">
    <property type="entry name" value="Ser/Thr_kinase_AS"/>
</dbReference>
<dbReference type="SUPFAM" id="SSF56112">
    <property type="entry name" value="Protein kinase-like (PK-like)"/>
    <property type="match status" value="1"/>
</dbReference>
<dbReference type="Pfam" id="PF00069">
    <property type="entry name" value="Pkinase"/>
    <property type="match status" value="1"/>
</dbReference>
<dbReference type="OrthoDB" id="10252171at2759"/>
<evidence type="ECO:0000256" key="2">
    <source>
        <dbReference type="ARBA" id="ARBA00022679"/>
    </source>
</evidence>
<organism evidence="8 9">
    <name type="scientific">Gymnopilus junonius</name>
    <name type="common">Spectacular rustgill mushroom</name>
    <name type="synonym">Gymnopilus spectabilis subsp. junonius</name>
    <dbReference type="NCBI Taxonomy" id="109634"/>
    <lineage>
        <taxon>Eukaryota</taxon>
        <taxon>Fungi</taxon>
        <taxon>Dikarya</taxon>
        <taxon>Basidiomycota</taxon>
        <taxon>Agaricomycotina</taxon>
        <taxon>Agaricomycetes</taxon>
        <taxon>Agaricomycetidae</taxon>
        <taxon>Agaricales</taxon>
        <taxon>Agaricineae</taxon>
        <taxon>Hymenogastraceae</taxon>
        <taxon>Gymnopilus</taxon>
    </lineage>
</organism>
<dbReference type="Proteomes" id="UP000724874">
    <property type="component" value="Unassembled WGS sequence"/>
</dbReference>
<dbReference type="Gene3D" id="1.10.510.10">
    <property type="entry name" value="Transferase(Phosphotransferase) domain 1"/>
    <property type="match status" value="1"/>
</dbReference>
<dbReference type="GO" id="GO:0004674">
    <property type="term" value="F:protein serine/threonine kinase activity"/>
    <property type="evidence" value="ECO:0007669"/>
    <property type="project" value="UniProtKB-KW"/>
</dbReference>
<proteinExistence type="predicted"/>
<keyword evidence="1" id="KW-0723">Serine/threonine-protein kinase</keyword>
<dbReference type="EMBL" id="JADNYJ010000008">
    <property type="protein sequence ID" value="KAF8909678.1"/>
    <property type="molecule type" value="Genomic_DNA"/>
</dbReference>
<evidence type="ECO:0000313" key="9">
    <source>
        <dbReference type="Proteomes" id="UP000724874"/>
    </source>
</evidence>
<sequence>MAEHSGIFRPANPPSTTLNDGDVLNTYQEYKRERRRIVSMHSRPWSLHSTFSTGSGQERAILEFLASKDGACPFLTGVTVERGSTTDGHPHIQLENYPTSLANPEVAARLCLNPDNAEFSVQSLRLLAAELCLALLFLHRHGIVHRDIKPANIMISKDGHAALGGFGAARFVRLPHFTSQDRFRQPFTSDKDWPSHERTTLRAHSNAYLDLAHTNYLPEYLERADWRSLGMLLYEMITGGILSEEPQTLEAQVEIMKEADVHLLHFLQSP</sequence>
<comment type="caution">
    <text evidence="8">The sequence shown here is derived from an EMBL/GenBank/DDBJ whole genome shotgun (WGS) entry which is preliminary data.</text>
</comment>
<dbReference type="PANTHER" id="PTHR24351">
    <property type="entry name" value="RIBOSOMAL PROTEIN S6 KINASE"/>
    <property type="match status" value="1"/>
</dbReference>
<reference evidence="8" key="1">
    <citation type="submission" date="2020-11" db="EMBL/GenBank/DDBJ databases">
        <authorList>
            <consortium name="DOE Joint Genome Institute"/>
            <person name="Ahrendt S."/>
            <person name="Riley R."/>
            <person name="Andreopoulos W."/>
            <person name="LaButti K."/>
            <person name="Pangilinan J."/>
            <person name="Ruiz-duenas F.J."/>
            <person name="Barrasa J.M."/>
            <person name="Sanchez-Garcia M."/>
            <person name="Camarero S."/>
            <person name="Miyauchi S."/>
            <person name="Serrano A."/>
            <person name="Linde D."/>
            <person name="Babiker R."/>
            <person name="Drula E."/>
            <person name="Ayuso-Fernandez I."/>
            <person name="Pacheco R."/>
            <person name="Padilla G."/>
            <person name="Ferreira P."/>
            <person name="Barriuso J."/>
            <person name="Kellner H."/>
            <person name="Castanera R."/>
            <person name="Alfaro M."/>
            <person name="Ramirez L."/>
            <person name="Pisabarro A.G."/>
            <person name="Kuo A."/>
            <person name="Tritt A."/>
            <person name="Lipzen A."/>
            <person name="He G."/>
            <person name="Yan M."/>
            <person name="Ng V."/>
            <person name="Cullen D."/>
            <person name="Martin F."/>
            <person name="Rosso M.-N."/>
            <person name="Henrissat B."/>
            <person name="Hibbett D."/>
            <person name="Martinez A.T."/>
            <person name="Grigoriev I.V."/>
        </authorList>
    </citation>
    <scope>NUCLEOTIDE SEQUENCE</scope>
    <source>
        <strain evidence="8">AH 44721</strain>
    </source>
</reference>
<dbReference type="PROSITE" id="PS50011">
    <property type="entry name" value="PROTEIN_KINASE_DOM"/>
    <property type="match status" value="1"/>
</dbReference>
<gene>
    <name evidence="8" type="ORF">CPB84DRAFT_1434378</name>
</gene>
<evidence type="ECO:0000313" key="8">
    <source>
        <dbReference type="EMBL" id="KAF8909678.1"/>
    </source>
</evidence>
<evidence type="ECO:0000256" key="5">
    <source>
        <dbReference type="ARBA" id="ARBA00022840"/>
    </source>
</evidence>
<evidence type="ECO:0000256" key="3">
    <source>
        <dbReference type="ARBA" id="ARBA00022741"/>
    </source>
</evidence>
<dbReference type="InterPro" id="IPR011009">
    <property type="entry name" value="Kinase-like_dom_sf"/>
</dbReference>
<dbReference type="PROSITE" id="PS00108">
    <property type="entry name" value="PROTEIN_KINASE_ST"/>
    <property type="match status" value="1"/>
</dbReference>
<dbReference type="AlphaFoldDB" id="A0A9P5NYZ9"/>
<keyword evidence="2" id="KW-0808">Transferase</keyword>
<evidence type="ECO:0000256" key="4">
    <source>
        <dbReference type="ARBA" id="ARBA00022777"/>
    </source>
</evidence>
<evidence type="ECO:0000259" key="7">
    <source>
        <dbReference type="PROSITE" id="PS50011"/>
    </source>
</evidence>
<keyword evidence="4 8" id="KW-0418">Kinase</keyword>
<keyword evidence="9" id="KW-1185">Reference proteome</keyword>
<protein>
    <submittedName>
        <fullName evidence="8">Kinase-like domain-containing protein</fullName>
    </submittedName>
</protein>
<evidence type="ECO:0000256" key="1">
    <source>
        <dbReference type="ARBA" id="ARBA00022527"/>
    </source>
</evidence>
<feature type="region of interest" description="Disordered" evidence="6">
    <location>
        <begin position="1"/>
        <end position="22"/>
    </location>
</feature>
<dbReference type="SMART" id="SM00220">
    <property type="entry name" value="S_TKc"/>
    <property type="match status" value="1"/>
</dbReference>
<keyword evidence="3" id="KW-0547">Nucleotide-binding</keyword>
<dbReference type="InterPro" id="IPR000719">
    <property type="entry name" value="Prot_kinase_dom"/>
</dbReference>
<name>A0A9P5NYZ9_GYMJU</name>
<accession>A0A9P5NYZ9</accession>
<evidence type="ECO:0000256" key="6">
    <source>
        <dbReference type="SAM" id="MobiDB-lite"/>
    </source>
</evidence>
<feature type="domain" description="Protein kinase" evidence="7">
    <location>
        <begin position="1"/>
        <end position="270"/>
    </location>
</feature>
<keyword evidence="5" id="KW-0067">ATP-binding</keyword>